<dbReference type="EMBL" id="CP095848">
    <property type="protein sequence ID" value="UPL49953.1"/>
    <property type="molecule type" value="Genomic_DNA"/>
</dbReference>
<organism evidence="1 2">
    <name type="scientific">Hymenobacter sublimis</name>
    <dbReference type="NCBI Taxonomy" id="2933777"/>
    <lineage>
        <taxon>Bacteria</taxon>
        <taxon>Pseudomonadati</taxon>
        <taxon>Bacteroidota</taxon>
        <taxon>Cytophagia</taxon>
        <taxon>Cytophagales</taxon>
        <taxon>Hymenobacteraceae</taxon>
        <taxon>Hymenobacter</taxon>
    </lineage>
</organism>
<sequence length="127" mass="13631">MSSSPEPLPSSFTLDQASDWTRRYRSQHADGVKGHCFSRATLEAILAQPGCTGVRAYYGRDAENQRRLVLVGTDEQENDILPTSSLLPADSLVAESNSFATTTNDDGIIGPGKICPPSCSVQNTLNS</sequence>
<reference evidence="1 2" key="1">
    <citation type="submission" date="2022-04" db="EMBL/GenBank/DDBJ databases">
        <title>Hymenobacter sp. isolated from the air.</title>
        <authorList>
            <person name="Won M."/>
            <person name="Lee C.-M."/>
            <person name="Woen H.-Y."/>
            <person name="Kwon S.-W."/>
        </authorList>
    </citation>
    <scope>NUCLEOTIDE SEQUENCE [LARGE SCALE GENOMIC DNA]</scope>
    <source>
        <strain evidence="2">5516 S-25</strain>
    </source>
</reference>
<evidence type="ECO:0000313" key="2">
    <source>
        <dbReference type="Proteomes" id="UP000829647"/>
    </source>
</evidence>
<accession>A0ABY4JD96</accession>
<keyword evidence="2" id="KW-1185">Reference proteome</keyword>
<dbReference type="Proteomes" id="UP000829647">
    <property type="component" value="Chromosome"/>
</dbReference>
<gene>
    <name evidence="1" type="ORF">MWH26_03350</name>
</gene>
<proteinExistence type="predicted"/>
<protein>
    <submittedName>
        <fullName evidence="1">Uncharacterized protein</fullName>
    </submittedName>
</protein>
<dbReference type="RefSeq" id="WP_247976041.1">
    <property type="nucleotide sequence ID" value="NZ_CP095848.1"/>
</dbReference>
<evidence type="ECO:0000313" key="1">
    <source>
        <dbReference type="EMBL" id="UPL49953.1"/>
    </source>
</evidence>
<name>A0ABY4JD96_9BACT</name>